<evidence type="ECO:0000313" key="2">
    <source>
        <dbReference type="EMBL" id="SNR59627.1"/>
    </source>
</evidence>
<keyword evidence="2" id="KW-0808">Transferase</keyword>
<evidence type="ECO:0000313" key="3">
    <source>
        <dbReference type="Proteomes" id="UP000198305"/>
    </source>
</evidence>
<dbReference type="InterPro" id="IPR007235">
    <property type="entry name" value="Glyco_trans_28_C"/>
</dbReference>
<name>A0A238XL15_9PROT</name>
<dbReference type="OrthoDB" id="8549922at2"/>
<reference evidence="3" key="1">
    <citation type="submission" date="2017-06" db="EMBL/GenBank/DDBJ databases">
        <authorList>
            <person name="Varghese N."/>
            <person name="Submissions S."/>
        </authorList>
    </citation>
    <scope>NUCLEOTIDE SEQUENCE [LARGE SCALE GENOMIC DNA]</scope>
    <source>
        <strain evidence="3">Ca-68</strain>
    </source>
</reference>
<accession>A0A238XL15</accession>
<dbReference type="PANTHER" id="PTHR21015">
    <property type="entry name" value="UDP-N-ACETYLGLUCOSAMINE--N-ACETYLMURAMYL-(PENTAPEPTIDE) PYROPHOSPHORYL-UNDECAPRENOL N-ACETYLGLUCOSAMINE TRANSFERASE 1"/>
    <property type="match status" value="1"/>
</dbReference>
<dbReference type="PANTHER" id="PTHR21015:SF22">
    <property type="entry name" value="GLYCOSYLTRANSFERASE"/>
    <property type="match status" value="1"/>
</dbReference>
<organism evidence="2 3">
    <name type="scientific">Methylobacillus rhizosphaerae</name>
    <dbReference type="NCBI Taxonomy" id="551994"/>
    <lineage>
        <taxon>Bacteria</taxon>
        <taxon>Pseudomonadati</taxon>
        <taxon>Pseudomonadota</taxon>
        <taxon>Betaproteobacteria</taxon>
        <taxon>Nitrosomonadales</taxon>
        <taxon>Methylophilaceae</taxon>
        <taxon>Methylobacillus</taxon>
    </lineage>
</organism>
<dbReference type="GO" id="GO:0016758">
    <property type="term" value="F:hexosyltransferase activity"/>
    <property type="evidence" value="ECO:0007669"/>
    <property type="project" value="InterPro"/>
</dbReference>
<dbReference type="Gene3D" id="3.40.50.2000">
    <property type="entry name" value="Glycogen Phosphorylase B"/>
    <property type="match status" value="1"/>
</dbReference>
<keyword evidence="3" id="KW-1185">Reference proteome</keyword>
<dbReference type="Pfam" id="PF04101">
    <property type="entry name" value="Glyco_tran_28_C"/>
    <property type="match status" value="1"/>
</dbReference>
<feature type="domain" description="Glycosyl transferase family 28 C-terminal" evidence="1">
    <location>
        <begin position="247"/>
        <end position="297"/>
    </location>
</feature>
<dbReference type="Proteomes" id="UP000198305">
    <property type="component" value="Unassembled WGS sequence"/>
</dbReference>
<dbReference type="EMBL" id="FZOA01000001">
    <property type="protein sequence ID" value="SNR59627.1"/>
    <property type="molecule type" value="Genomic_DNA"/>
</dbReference>
<protein>
    <submittedName>
        <fullName evidence="2">Glycosyltransferase family 28 C-terminal domain-containing protein</fullName>
    </submittedName>
</protein>
<evidence type="ECO:0000259" key="1">
    <source>
        <dbReference type="Pfam" id="PF04101"/>
    </source>
</evidence>
<gene>
    <name evidence="2" type="ORF">SAMN05192560_0012</name>
</gene>
<dbReference type="SUPFAM" id="SSF53756">
    <property type="entry name" value="UDP-Glycosyltransferase/glycogen phosphorylase"/>
    <property type="match status" value="1"/>
</dbReference>
<dbReference type="AlphaFoldDB" id="A0A238XL15"/>
<proteinExistence type="predicted"/>
<sequence length="355" mass="37953">MLPTILFFNINGSGMGHMNRCLAYARQLQGRARPFFFSLASAIGIIEEMGFEAEYFVSHYWSASSTFAWNSELAIRFRMVLDQVRPTAVVFDGTWPFQGFMTATQSYGAPALVWSNRGLMKSSVGTVPVDENAFDLVIQPGELGASMQESVLPSGNRKLLVPPVCLLGNDELLSREAARAALGLAPDGRYALFSLGPGNLKDVSGIGHGLIRDFEAAGYQVAWACAPISVKDVDLPAGVKPLSLYPLARYLHAFDVFVGAAGYNACCEVVQAGIPTLLVPNVELADDQMRRAQMVAATIPAVVSTCETAAQRQEAVSALLAKVSAAGHQPPVITMNGAALAADAILELARQRSGR</sequence>
<dbReference type="RefSeq" id="WP_089374197.1">
    <property type="nucleotide sequence ID" value="NZ_FZOA01000001.1"/>
</dbReference>